<feature type="transmembrane region" description="Helical" evidence="1">
    <location>
        <begin position="205"/>
        <end position="221"/>
    </location>
</feature>
<feature type="transmembrane region" description="Helical" evidence="1">
    <location>
        <begin position="261"/>
        <end position="278"/>
    </location>
</feature>
<protein>
    <submittedName>
        <fullName evidence="3">Peptidoglycan/LPS O-acetylase OafA/YrhL, contains acyltransferase and SGNH-hydrolase domains</fullName>
    </submittedName>
</protein>
<feature type="transmembrane region" description="Helical" evidence="1">
    <location>
        <begin position="107"/>
        <end position="129"/>
    </location>
</feature>
<dbReference type="GO" id="GO:0016787">
    <property type="term" value="F:hydrolase activity"/>
    <property type="evidence" value="ECO:0007669"/>
    <property type="project" value="UniProtKB-KW"/>
</dbReference>
<dbReference type="AlphaFoldDB" id="A0A1H5E9C7"/>
<evidence type="ECO:0000313" key="3">
    <source>
        <dbReference type="EMBL" id="SED87695.1"/>
    </source>
</evidence>
<dbReference type="InterPro" id="IPR050879">
    <property type="entry name" value="Acyltransferase_3"/>
</dbReference>
<dbReference type="GO" id="GO:0016747">
    <property type="term" value="F:acyltransferase activity, transferring groups other than amino-acyl groups"/>
    <property type="evidence" value="ECO:0007669"/>
    <property type="project" value="InterPro"/>
</dbReference>
<keyword evidence="1" id="KW-1133">Transmembrane helix</keyword>
<dbReference type="GO" id="GO:0016020">
    <property type="term" value="C:membrane"/>
    <property type="evidence" value="ECO:0007669"/>
    <property type="project" value="TreeGrafter"/>
</dbReference>
<keyword evidence="1" id="KW-0812">Transmembrane</keyword>
<feature type="transmembrane region" description="Helical" evidence="1">
    <location>
        <begin position="40"/>
        <end position="59"/>
    </location>
</feature>
<evidence type="ECO:0000256" key="1">
    <source>
        <dbReference type="SAM" id="Phobius"/>
    </source>
</evidence>
<feature type="transmembrane region" description="Helical" evidence="1">
    <location>
        <begin position="179"/>
        <end position="200"/>
    </location>
</feature>
<dbReference type="PANTHER" id="PTHR23028:SF53">
    <property type="entry name" value="ACYL_TRANSF_3 DOMAIN-CONTAINING PROTEIN"/>
    <property type="match status" value="1"/>
</dbReference>
<reference evidence="3 4" key="1">
    <citation type="submission" date="2016-10" db="EMBL/GenBank/DDBJ databases">
        <authorList>
            <person name="de Groot N.N."/>
        </authorList>
    </citation>
    <scope>NUCLEOTIDE SEQUENCE [LARGE SCALE GENOMIC DNA]</scope>
    <source>
        <strain evidence="3 4">DSM 22274</strain>
    </source>
</reference>
<feature type="transmembrane region" description="Helical" evidence="1">
    <location>
        <begin position="339"/>
        <end position="359"/>
    </location>
</feature>
<gene>
    <name evidence="3" type="ORF">SAMN04489740_0184</name>
</gene>
<dbReference type="EMBL" id="FNTV01000001">
    <property type="protein sequence ID" value="SED87695.1"/>
    <property type="molecule type" value="Genomic_DNA"/>
</dbReference>
<feature type="transmembrane region" description="Helical" evidence="1">
    <location>
        <begin position="314"/>
        <end position="333"/>
    </location>
</feature>
<evidence type="ECO:0000259" key="2">
    <source>
        <dbReference type="Pfam" id="PF01757"/>
    </source>
</evidence>
<feature type="domain" description="Acyltransferase 3" evidence="2">
    <location>
        <begin position="35"/>
        <end position="355"/>
    </location>
</feature>
<dbReference type="PANTHER" id="PTHR23028">
    <property type="entry name" value="ACETYLTRANSFERASE"/>
    <property type="match status" value="1"/>
</dbReference>
<dbReference type="Pfam" id="PF01757">
    <property type="entry name" value="Acyl_transf_3"/>
    <property type="match status" value="1"/>
</dbReference>
<keyword evidence="3" id="KW-0378">Hydrolase</keyword>
<evidence type="ECO:0000313" key="4">
    <source>
        <dbReference type="Proteomes" id="UP000182725"/>
    </source>
</evidence>
<feature type="transmembrane region" description="Helical" evidence="1">
    <location>
        <begin position="71"/>
        <end position="87"/>
    </location>
</feature>
<keyword evidence="1" id="KW-0472">Membrane</keyword>
<name>A0A1H5E9C7_9MICC</name>
<keyword evidence="3" id="KW-0012">Acyltransferase</keyword>
<keyword evidence="3" id="KW-0808">Transferase</keyword>
<sequence length="371" mass="40818">MLNPEMNGTTLTGKPSQRPYVMPVLRFGKALDPRNNSLNFIRLILALMVLFAHSFHIVGAGNGPGFRGENLGGWAVAGFFGISGYLITGSRFNNRLGTYLIHRVARIIPAFLVCLVVMAAVFAPIAYFLQHASLHGFFQTPTTPLNSIFANMFLKINSYDIAGTPAGVPYPGAWNGSLWTLYFEFLCYLLVAVLGTFAFVKKTPWPMLAAFLLSVAVWANIDRLNPYMQGNLDFNLLARLAPFFLGGAVVKVLSKRVGLSWQGAAVALVISAAMVFGFDGFGNQLAAPFLAYTILWVSTWLPSPKIVMNNDVSYGAYIYAFPVQQLLAVFGAYHWGVWWFTLAALVATMPLAIASWLAVEQPVMRLARRRV</sequence>
<dbReference type="GO" id="GO:0000271">
    <property type="term" value="P:polysaccharide biosynthetic process"/>
    <property type="evidence" value="ECO:0007669"/>
    <property type="project" value="TreeGrafter"/>
</dbReference>
<accession>A0A1H5E9C7</accession>
<dbReference type="Proteomes" id="UP000182725">
    <property type="component" value="Unassembled WGS sequence"/>
</dbReference>
<proteinExistence type="predicted"/>
<organism evidence="3 4">
    <name type="scientific">Arthrobacter alpinus</name>
    <dbReference type="NCBI Taxonomy" id="656366"/>
    <lineage>
        <taxon>Bacteria</taxon>
        <taxon>Bacillati</taxon>
        <taxon>Actinomycetota</taxon>
        <taxon>Actinomycetes</taxon>
        <taxon>Micrococcales</taxon>
        <taxon>Micrococcaceae</taxon>
        <taxon>Arthrobacter</taxon>
    </lineage>
</organism>
<feature type="transmembrane region" description="Helical" evidence="1">
    <location>
        <begin position="284"/>
        <end position="302"/>
    </location>
</feature>
<dbReference type="InterPro" id="IPR002656">
    <property type="entry name" value="Acyl_transf_3_dom"/>
</dbReference>
<feature type="transmembrane region" description="Helical" evidence="1">
    <location>
        <begin position="236"/>
        <end position="254"/>
    </location>
</feature>